<dbReference type="Proteomes" id="UP000566819">
    <property type="component" value="Unassembled WGS sequence"/>
</dbReference>
<evidence type="ECO:0000313" key="11">
    <source>
        <dbReference type="Proteomes" id="UP000566819"/>
    </source>
</evidence>
<evidence type="ECO:0000313" key="10">
    <source>
        <dbReference type="EMBL" id="KAF4631915.1"/>
    </source>
</evidence>
<dbReference type="GO" id="GO:0004340">
    <property type="term" value="F:glucokinase activity"/>
    <property type="evidence" value="ECO:0007669"/>
    <property type="project" value="TreeGrafter"/>
</dbReference>
<dbReference type="GO" id="GO:0001678">
    <property type="term" value="P:intracellular glucose homeostasis"/>
    <property type="evidence" value="ECO:0007669"/>
    <property type="project" value="InterPro"/>
</dbReference>
<dbReference type="OrthoDB" id="419537at2759"/>
<dbReference type="PRINTS" id="PR00475">
    <property type="entry name" value="HEXOKINASE"/>
</dbReference>
<evidence type="ECO:0000256" key="1">
    <source>
        <dbReference type="ARBA" id="ARBA00009225"/>
    </source>
</evidence>
<organism evidence="10 11">
    <name type="scientific">Cudoniella acicularis</name>
    <dbReference type="NCBI Taxonomy" id="354080"/>
    <lineage>
        <taxon>Eukaryota</taxon>
        <taxon>Fungi</taxon>
        <taxon>Dikarya</taxon>
        <taxon>Ascomycota</taxon>
        <taxon>Pezizomycotina</taxon>
        <taxon>Leotiomycetes</taxon>
        <taxon>Helotiales</taxon>
        <taxon>Tricladiaceae</taxon>
        <taxon>Cudoniella</taxon>
    </lineage>
</organism>
<keyword evidence="4 6" id="KW-0418">Kinase</keyword>
<keyword evidence="6" id="KW-0324">Glycolysis</keyword>
<dbReference type="CDD" id="cd24000">
    <property type="entry name" value="ASKHA_NBD_HK"/>
    <property type="match status" value="1"/>
</dbReference>
<dbReference type="InterPro" id="IPR022673">
    <property type="entry name" value="Hexokinase_C"/>
</dbReference>
<keyword evidence="2 6" id="KW-0808">Transferase</keyword>
<evidence type="ECO:0000256" key="5">
    <source>
        <dbReference type="ARBA" id="ARBA00022840"/>
    </source>
</evidence>
<feature type="compositionally biased region" description="Polar residues" evidence="7">
    <location>
        <begin position="459"/>
        <end position="471"/>
    </location>
</feature>
<dbReference type="InterPro" id="IPR022672">
    <property type="entry name" value="Hexokinase_N"/>
</dbReference>
<proteinExistence type="inferred from homology"/>
<dbReference type="Gene3D" id="3.30.420.40">
    <property type="match status" value="1"/>
</dbReference>
<dbReference type="PANTHER" id="PTHR19443:SF29">
    <property type="entry name" value="PHOSPHOTRANSFERASE"/>
    <property type="match status" value="1"/>
</dbReference>
<evidence type="ECO:0000256" key="3">
    <source>
        <dbReference type="ARBA" id="ARBA00022741"/>
    </source>
</evidence>
<evidence type="ECO:0000256" key="2">
    <source>
        <dbReference type="ARBA" id="ARBA00022679"/>
    </source>
</evidence>
<feature type="domain" description="Hexokinase N-terminal" evidence="8">
    <location>
        <begin position="8"/>
        <end position="231"/>
    </location>
</feature>
<dbReference type="SUPFAM" id="SSF53067">
    <property type="entry name" value="Actin-like ATPase domain"/>
    <property type="match status" value="2"/>
</dbReference>
<keyword evidence="5 6" id="KW-0067">ATP-binding</keyword>
<dbReference type="PANTHER" id="PTHR19443">
    <property type="entry name" value="HEXOKINASE"/>
    <property type="match status" value="1"/>
</dbReference>
<evidence type="ECO:0000256" key="7">
    <source>
        <dbReference type="SAM" id="MobiDB-lite"/>
    </source>
</evidence>
<feature type="compositionally biased region" description="Low complexity" evidence="7">
    <location>
        <begin position="449"/>
        <end position="458"/>
    </location>
</feature>
<dbReference type="Pfam" id="PF03727">
    <property type="entry name" value="Hexokinase_2"/>
    <property type="match status" value="1"/>
</dbReference>
<keyword evidence="11" id="KW-1185">Reference proteome</keyword>
<feature type="region of interest" description="Disordered" evidence="7">
    <location>
        <begin position="449"/>
        <end position="471"/>
    </location>
</feature>
<evidence type="ECO:0000256" key="4">
    <source>
        <dbReference type="ARBA" id="ARBA00022777"/>
    </source>
</evidence>
<dbReference type="InterPro" id="IPR001312">
    <property type="entry name" value="Hexokinase"/>
</dbReference>
<dbReference type="AlphaFoldDB" id="A0A8H4RN48"/>
<comment type="caution">
    <text evidence="10">The sequence shown here is derived from an EMBL/GenBank/DDBJ whole genome shotgun (WGS) entry which is preliminary data.</text>
</comment>
<dbReference type="GO" id="GO:0006006">
    <property type="term" value="P:glucose metabolic process"/>
    <property type="evidence" value="ECO:0007669"/>
    <property type="project" value="TreeGrafter"/>
</dbReference>
<name>A0A8H4RN48_9HELO</name>
<accession>A0A8H4RN48</accession>
<dbReference type="Gene3D" id="3.40.367.20">
    <property type="match status" value="1"/>
</dbReference>
<dbReference type="GO" id="GO:0005829">
    <property type="term" value="C:cytosol"/>
    <property type="evidence" value="ECO:0007669"/>
    <property type="project" value="TreeGrafter"/>
</dbReference>
<protein>
    <recommendedName>
        <fullName evidence="6">Phosphotransferase</fullName>
        <ecNumber evidence="6">2.7.1.-</ecNumber>
    </recommendedName>
</protein>
<gene>
    <name evidence="10" type="ORF">G7Y89_g6218</name>
</gene>
<reference evidence="10 11" key="1">
    <citation type="submission" date="2020-03" db="EMBL/GenBank/DDBJ databases">
        <title>Draft Genome Sequence of Cudoniella acicularis.</title>
        <authorList>
            <person name="Buettner E."/>
            <person name="Kellner H."/>
        </authorList>
    </citation>
    <scope>NUCLEOTIDE SEQUENCE [LARGE SCALE GENOMIC DNA]</scope>
    <source>
        <strain evidence="10 11">DSM 108380</strain>
    </source>
</reference>
<dbReference type="UniPathway" id="UPA00109">
    <property type="reaction ID" value="UER00180"/>
</dbReference>
<keyword evidence="3 6" id="KW-0547">Nucleotide-binding</keyword>
<dbReference type="GO" id="GO:0008865">
    <property type="term" value="F:fructokinase activity"/>
    <property type="evidence" value="ECO:0007669"/>
    <property type="project" value="TreeGrafter"/>
</dbReference>
<dbReference type="GO" id="GO:0006096">
    <property type="term" value="P:glycolytic process"/>
    <property type="evidence" value="ECO:0007669"/>
    <property type="project" value="UniProtKB-UniPathway"/>
</dbReference>
<dbReference type="Pfam" id="PF00349">
    <property type="entry name" value="Hexokinase_1"/>
    <property type="match status" value="1"/>
</dbReference>
<dbReference type="GO" id="GO:0005739">
    <property type="term" value="C:mitochondrion"/>
    <property type="evidence" value="ECO:0007669"/>
    <property type="project" value="TreeGrafter"/>
</dbReference>
<evidence type="ECO:0000259" key="8">
    <source>
        <dbReference type="Pfam" id="PF00349"/>
    </source>
</evidence>
<dbReference type="InterPro" id="IPR043129">
    <property type="entry name" value="ATPase_NBD"/>
</dbReference>
<evidence type="ECO:0000256" key="6">
    <source>
        <dbReference type="RuleBase" id="RU362007"/>
    </source>
</evidence>
<dbReference type="EMBL" id="JAAMPI010000398">
    <property type="protein sequence ID" value="KAF4631915.1"/>
    <property type="molecule type" value="Genomic_DNA"/>
</dbReference>
<dbReference type="PROSITE" id="PS51748">
    <property type="entry name" value="HEXOKINASE_2"/>
    <property type="match status" value="1"/>
</dbReference>
<dbReference type="GO" id="GO:0005536">
    <property type="term" value="F:D-glucose binding"/>
    <property type="evidence" value="ECO:0007669"/>
    <property type="project" value="InterPro"/>
</dbReference>
<comment type="similarity">
    <text evidence="1 6">Belongs to the hexokinase family.</text>
</comment>
<feature type="domain" description="Hexokinase C-terminal" evidence="9">
    <location>
        <begin position="243"/>
        <end position="548"/>
    </location>
</feature>
<dbReference type="GO" id="GO:0006013">
    <property type="term" value="P:mannose metabolic process"/>
    <property type="evidence" value="ECO:0007669"/>
    <property type="project" value="TreeGrafter"/>
</dbReference>
<sequence length="557" mass="60533">MAPSRHSLDEFLRPLNIDIPKIHSLAKSLSYTFTRLAKESKNQFLSTPISDSLLRPEGDGKGRFLAIDIGGTNLRVGFIELLSPEDSQVESTKVNGYSTSNDTGKEASRVRRHLEKSWPIGEQLKHNKAEDLFAWIGSCIAEIVRDGHQKWDGDLPGEIPLGVTFSFPMIQHTLSDATLMSMGKGFAITSNLDLGKLLLEGYETTRDPALPRIKIVAIVNDTIATLISFTYRLRSSPRQKASMGLIVGTGCNATIPLALSKLHPSKKPTEIKAINGTEPSNDYKITVNTEWSINGAAAPLHDLNFITRWDTLLDSQGEAPGFQPFEYMTAGRYLGELGRLIILEYFTEHLKIPLSSLPPALLQRHGLTTSFLGNIGPHLSQTQPSMLLQLETELPSKQKEAAFRWTQETAEIVYKISKAIQTRAAGMTAAAVIGLLACADEIHFSSLPSPSPSSTPLTNGNIIPSPHSSNPTINNQANGEYAIAVEELMVGYTGGCIVHFQDYLQDCQSFLDAIMAAEFGGSTRKTRVPRVVLTPCHDGGIIGAGILAGTVMGIGNS</sequence>
<dbReference type="GO" id="GO:0019158">
    <property type="term" value="F:mannokinase activity"/>
    <property type="evidence" value="ECO:0007669"/>
    <property type="project" value="TreeGrafter"/>
</dbReference>
<evidence type="ECO:0000259" key="9">
    <source>
        <dbReference type="Pfam" id="PF03727"/>
    </source>
</evidence>
<dbReference type="GO" id="GO:0005524">
    <property type="term" value="F:ATP binding"/>
    <property type="evidence" value="ECO:0007669"/>
    <property type="project" value="UniProtKB-UniRule"/>
</dbReference>
<dbReference type="EC" id="2.7.1.-" evidence="6"/>